<accession>A0A372JEU9</accession>
<dbReference type="EMBL" id="QURH01000825">
    <property type="protein sequence ID" value="RFU38336.1"/>
    <property type="molecule type" value="Genomic_DNA"/>
</dbReference>
<feature type="domain" description="FAD-binding" evidence="4">
    <location>
        <begin position="8"/>
        <end position="338"/>
    </location>
</feature>
<sequence>MNALPTAAEVLVAGAGPAGLALTASLRDRGVDAVLVDRLTAGLNTSRAAVVHARTLEVLRELKIADELVAAGITAPRFTVRERDRVLLTIDFGDLPTDFPYALLVPQNVTEELLLRRLEELGGAVLRPHELTAVRQDADGVTGVLAGGHEIRARYAVGTDGMHSVVREQIGVPFEGDTYAESFVLADVRLDWASSAPEVMLFFSREGVTVVAPLPGGRHRVVATVAEAPEHPTAADVQAILDARGPREHPARVTEVVWSSRFRVHHRLAARYREGRVFLAGDAAHVHSPAGGQGMNTGIQDAVDLGHRLAAVLRDGASPDTLDGYEAARRPVAEEVVSLTDRMTRVATVGNPALRNLRNTFLRTLDWLPPVHRAMAMRISELATRE</sequence>
<keyword evidence="5" id="KW-0503">Monooxygenase</keyword>
<dbReference type="PANTHER" id="PTHR43004">
    <property type="entry name" value="TRK SYSTEM POTASSIUM UPTAKE PROTEIN"/>
    <property type="match status" value="1"/>
</dbReference>
<name>A0A372JEU9_9ACTN</name>
<dbReference type="PRINTS" id="PR00420">
    <property type="entry name" value="RNGMNOXGNASE"/>
</dbReference>
<keyword evidence="6" id="KW-1185">Reference proteome</keyword>
<dbReference type="SUPFAM" id="SSF51905">
    <property type="entry name" value="FAD/NAD(P)-binding domain"/>
    <property type="match status" value="1"/>
</dbReference>
<evidence type="ECO:0000256" key="1">
    <source>
        <dbReference type="ARBA" id="ARBA00001974"/>
    </source>
</evidence>
<dbReference type="GO" id="GO:0016709">
    <property type="term" value="F:oxidoreductase activity, acting on paired donors, with incorporation or reduction of molecular oxygen, NAD(P)H as one donor, and incorporation of one atom of oxygen"/>
    <property type="evidence" value="ECO:0007669"/>
    <property type="project" value="UniProtKB-ARBA"/>
</dbReference>
<evidence type="ECO:0000313" key="6">
    <source>
        <dbReference type="Proteomes" id="UP000261811"/>
    </source>
</evidence>
<dbReference type="GO" id="GO:0071949">
    <property type="term" value="F:FAD binding"/>
    <property type="evidence" value="ECO:0007669"/>
    <property type="project" value="InterPro"/>
</dbReference>
<dbReference type="Pfam" id="PF01494">
    <property type="entry name" value="FAD_binding_3"/>
    <property type="match status" value="1"/>
</dbReference>
<evidence type="ECO:0000256" key="3">
    <source>
        <dbReference type="ARBA" id="ARBA00022827"/>
    </source>
</evidence>
<dbReference type="PANTHER" id="PTHR43004:SF19">
    <property type="entry name" value="BINDING MONOOXYGENASE, PUTATIVE (JCVI)-RELATED"/>
    <property type="match status" value="1"/>
</dbReference>
<keyword evidence="2" id="KW-0285">Flavoprotein</keyword>
<evidence type="ECO:0000259" key="4">
    <source>
        <dbReference type="Pfam" id="PF01494"/>
    </source>
</evidence>
<protein>
    <submittedName>
        <fullName evidence="5">Pentachlorophenol monooxygenase</fullName>
    </submittedName>
</protein>
<dbReference type="InterPro" id="IPR002938">
    <property type="entry name" value="FAD-bd"/>
</dbReference>
<gene>
    <name evidence="5" type="ORF">DZF91_28220</name>
</gene>
<organism evidence="5 6">
    <name type="scientific">Actinomadura logoneensis</name>
    <dbReference type="NCBI Taxonomy" id="2293572"/>
    <lineage>
        <taxon>Bacteria</taxon>
        <taxon>Bacillati</taxon>
        <taxon>Actinomycetota</taxon>
        <taxon>Actinomycetes</taxon>
        <taxon>Streptosporangiales</taxon>
        <taxon>Thermomonosporaceae</taxon>
        <taxon>Actinomadura</taxon>
    </lineage>
</organism>
<reference evidence="5 6" key="1">
    <citation type="submission" date="2018-08" db="EMBL/GenBank/DDBJ databases">
        <title>Actinomadura jelena sp. nov., a novel Actinomycete isolated from soil in Chad.</title>
        <authorList>
            <person name="Shi L."/>
        </authorList>
    </citation>
    <scope>NUCLEOTIDE SEQUENCE [LARGE SCALE GENOMIC DNA]</scope>
    <source>
        <strain evidence="5 6">NEAU-G17</strain>
    </source>
</reference>
<dbReference type="OrthoDB" id="8670884at2"/>
<keyword evidence="3" id="KW-0274">FAD</keyword>
<dbReference type="Gene3D" id="3.30.70.2450">
    <property type="match status" value="1"/>
</dbReference>
<keyword evidence="5" id="KW-0560">Oxidoreductase</keyword>
<dbReference type="AlphaFoldDB" id="A0A372JEU9"/>
<dbReference type="Gene3D" id="3.50.50.60">
    <property type="entry name" value="FAD/NAD(P)-binding domain"/>
    <property type="match status" value="1"/>
</dbReference>
<proteinExistence type="predicted"/>
<dbReference type="RefSeq" id="WP_117360162.1">
    <property type="nucleotide sequence ID" value="NZ_QURH01000825.1"/>
</dbReference>
<dbReference type="InterPro" id="IPR050641">
    <property type="entry name" value="RIFMO-like"/>
</dbReference>
<evidence type="ECO:0000256" key="2">
    <source>
        <dbReference type="ARBA" id="ARBA00022630"/>
    </source>
</evidence>
<comment type="cofactor">
    <cofactor evidence="1">
        <name>FAD</name>
        <dbReference type="ChEBI" id="CHEBI:57692"/>
    </cofactor>
</comment>
<dbReference type="InterPro" id="IPR036188">
    <property type="entry name" value="FAD/NAD-bd_sf"/>
</dbReference>
<evidence type="ECO:0000313" key="5">
    <source>
        <dbReference type="EMBL" id="RFU38336.1"/>
    </source>
</evidence>
<comment type="caution">
    <text evidence="5">The sequence shown here is derived from an EMBL/GenBank/DDBJ whole genome shotgun (WGS) entry which is preliminary data.</text>
</comment>
<dbReference type="Proteomes" id="UP000261811">
    <property type="component" value="Unassembled WGS sequence"/>
</dbReference>